<accession>A0A445G9W7</accession>
<keyword evidence="1" id="KW-0479">Metal-binding</keyword>
<keyword evidence="2 4" id="KW-0863">Zinc-finger</keyword>
<evidence type="ECO:0000256" key="5">
    <source>
        <dbReference type="SAM" id="Coils"/>
    </source>
</evidence>
<keyword evidence="6" id="KW-0472">Membrane</keyword>
<reference evidence="8 9" key="1">
    <citation type="submission" date="2018-09" db="EMBL/GenBank/DDBJ databases">
        <title>A high-quality reference genome of wild soybean provides a powerful tool to mine soybean genomes.</title>
        <authorList>
            <person name="Xie M."/>
            <person name="Chung C.Y.L."/>
            <person name="Li M.-W."/>
            <person name="Wong F.-L."/>
            <person name="Chan T.-F."/>
            <person name="Lam H.-M."/>
        </authorList>
    </citation>
    <scope>NUCLEOTIDE SEQUENCE [LARGE SCALE GENOMIC DNA]</scope>
    <source>
        <strain evidence="9">cv. W05</strain>
        <tissue evidence="8">Hypocotyl of etiolated seedlings</tissue>
    </source>
</reference>
<dbReference type="GO" id="GO:0008270">
    <property type="term" value="F:zinc ion binding"/>
    <property type="evidence" value="ECO:0007669"/>
    <property type="project" value="UniProtKB-KW"/>
</dbReference>
<feature type="coiled-coil region" evidence="5">
    <location>
        <begin position="71"/>
        <end position="98"/>
    </location>
</feature>
<name>A0A445G9W7_GLYSO</name>
<dbReference type="AlphaFoldDB" id="A0A445G9W7"/>
<feature type="transmembrane region" description="Helical" evidence="6">
    <location>
        <begin position="101"/>
        <end position="122"/>
    </location>
</feature>
<dbReference type="PROSITE" id="PS51999">
    <property type="entry name" value="ZF_GRF"/>
    <property type="match status" value="1"/>
</dbReference>
<dbReference type="Proteomes" id="UP000289340">
    <property type="component" value="Chromosome 17"/>
</dbReference>
<evidence type="ECO:0000256" key="6">
    <source>
        <dbReference type="SAM" id="Phobius"/>
    </source>
</evidence>
<gene>
    <name evidence="8" type="ORF">D0Y65_046605</name>
</gene>
<dbReference type="InterPro" id="IPR010666">
    <property type="entry name" value="Znf_GRF"/>
</dbReference>
<evidence type="ECO:0000256" key="1">
    <source>
        <dbReference type="ARBA" id="ARBA00022723"/>
    </source>
</evidence>
<comment type="caution">
    <text evidence="8">The sequence shown here is derived from an EMBL/GenBank/DDBJ whole genome shotgun (WGS) entry which is preliminary data.</text>
</comment>
<dbReference type="PANTHER" id="PTHR33248">
    <property type="entry name" value="ZINC ION-BINDING PROTEIN"/>
    <property type="match status" value="1"/>
</dbReference>
<organism evidence="8 9">
    <name type="scientific">Glycine soja</name>
    <name type="common">Wild soybean</name>
    <dbReference type="NCBI Taxonomy" id="3848"/>
    <lineage>
        <taxon>Eukaryota</taxon>
        <taxon>Viridiplantae</taxon>
        <taxon>Streptophyta</taxon>
        <taxon>Embryophyta</taxon>
        <taxon>Tracheophyta</taxon>
        <taxon>Spermatophyta</taxon>
        <taxon>Magnoliopsida</taxon>
        <taxon>eudicotyledons</taxon>
        <taxon>Gunneridae</taxon>
        <taxon>Pentapetalae</taxon>
        <taxon>rosids</taxon>
        <taxon>fabids</taxon>
        <taxon>Fabales</taxon>
        <taxon>Fabaceae</taxon>
        <taxon>Papilionoideae</taxon>
        <taxon>50 kb inversion clade</taxon>
        <taxon>NPAAA clade</taxon>
        <taxon>indigoferoid/millettioid clade</taxon>
        <taxon>Phaseoleae</taxon>
        <taxon>Glycine</taxon>
        <taxon>Glycine subgen. Soja</taxon>
    </lineage>
</organism>
<evidence type="ECO:0000313" key="9">
    <source>
        <dbReference type="Proteomes" id="UP000289340"/>
    </source>
</evidence>
<keyword evidence="5" id="KW-0175">Coiled coil</keyword>
<keyword evidence="6" id="KW-1133">Transmembrane helix</keyword>
<evidence type="ECO:0000256" key="2">
    <source>
        <dbReference type="ARBA" id="ARBA00022771"/>
    </source>
</evidence>
<keyword evidence="6" id="KW-0812">Transmembrane</keyword>
<dbReference type="EMBL" id="QZWG01000017">
    <property type="protein sequence ID" value="RZB58020.1"/>
    <property type="molecule type" value="Genomic_DNA"/>
</dbReference>
<protein>
    <recommendedName>
        <fullName evidence="7">GRF-type domain-containing protein</fullName>
    </recommendedName>
</protein>
<evidence type="ECO:0000256" key="4">
    <source>
        <dbReference type="PROSITE-ProRule" id="PRU01343"/>
    </source>
</evidence>
<keyword evidence="9" id="KW-1185">Reference proteome</keyword>
<sequence>MERSSSSYTSEARSHVLCLCNVEAPLVTLWTEDNPGRRFYGCGLYKVTGRKWYNYFEWHDSVANIRQKKIMVALMKKVDELELREKDLQSRIRDMKRKDNFLRILLVVCWVCLCLLVCVLYPRYNVKVLECSVYPSLHLN</sequence>
<evidence type="ECO:0000313" key="8">
    <source>
        <dbReference type="EMBL" id="RZB58020.1"/>
    </source>
</evidence>
<evidence type="ECO:0000259" key="7">
    <source>
        <dbReference type="PROSITE" id="PS51999"/>
    </source>
</evidence>
<proteinExistence type="predicted"/>
<feature type="domain" description="GRF-type" evidence="7">
    <location>
        <begin position="18"/>
        <end position="62"/>
    </location>
</feature>
<evidence type="ECO:0000256" key="3">
    <source>
        <dbReference type="ARBA" id="ARBA00022833"/>
    </source>
</evidence>
<keyword evidence="3" id="KW-0862">Zinc</keyword>